<sequence length="63" mass="6830">MDQQRGLASATMIGQIIGFTLMRPVMQALEQQYRVRHTILAGGIALSQAKISAARNRASAGHH</sequence>
<dbReference type="AlphaFoldDB" id="A0A090FCX3"/>
<reference evidence="4" key="2">
    <citation type="submission" date="2014-08" db="EMBL/GenBank/DDBJ databases">
        <authorList>
            <person name="Moulin L."/>
        </authorList>
    </citation>
    <scope>NUCLEOTIDE SEQUENCE [LARGE SCALE GENOMIC DNA]</scope>
</reference>
<dbReference type="EMBL" id="CCNE01000019">
    <property type="protein sequence ID" value="CDX57163.1"/>
    <property type="molecule type" value="Genomic_DNA"/>
</dbReference>
<dbReference type="EMBL" id="CCMZ01000025">
    <property type="protein sequence ID" value="CDX20425.1"/>
    <property type="molecule type" value="Genomic_DNA"/>
</dbReference>
<gene>
    <name evidence="1" type="ORF">MPL3356_310145</name>
    <name evidence="3" type="ORF">MPL3365_260013</name>
    <name evidence="2" type="ORF">MPLDJ20_250083</name>
</gene>
<name>A0A090FCX3_MESPL</name>
<keyword evidence="4" id="KW-1185">Reference proteome</keyword>
<proteinExistence type="predicted"/>
<evidence type="ECO:0000313" key="6">
    <source>
        <dbReference type="Proteomes" id="UP000046373"/>
    </source>
</evidence>
<dbReference type="Proteomes" id="UP000045285">
    <property type="component" value="Unassembled WGS sequence"/>
</dbReference>
<dbReference type="EMBL" id="CCNB01000018">
    <property type="protein sequence ID" value="CDX39371.1"/>
    <property type="molecule type" value="Genomic_DNA"/>
</dbReference>
<reference evidence="5 6" key="1">
    <citation type="submission" date="2014-08" db="EMBL/GenBank/DDBJ databases">
        <authorList>
            <person name="Moulin Lionel"/>
        </authorList>
    </citation>
    <scope>NUCLEOTIDE SEQUENCE [LARGE SCALE GENOMIC DNA]</scope>
</reference>
<evidence type="ECO:0000313" key="2">
    <source>
        <dbReference type="EMBL" id="CDX39371.1"/>
    </source>
</evidence>
<dbReference type="STRING" id="69974.MPLDJ20_250083"/>
<accession>A0A090FCX3</accession>
<dbReference type="Proteomes" id="UP000046122">
    <property type="component" value="Unassembled WGS sequence"/>
</dbReference>
<organism evidence="2 6">
    <name type="scientific">Mesorhizobium plurifarium</name>
    <dbReference type="NCBI Taxonomy" id="69974"/>
    <lineage>
        <taxon>Bacteria</taxon>
        <taxon>Pseudomonadati</taxon>
        <taxon>Pseudomonadota</taxon>
        <taxon>Alphaproteobacteria</taxon>
        <taxon>Hyphomicrobiales</taxon>
        <taxon>Phyllobacteriaceae</taxon>
        <taxon>Mesorhizobium</taxon>
    </lineage>
</organism>
<evidence type="ECO:0000313" key="1">
    <source>
        <dbReference type="EMBL" id="CDX20425.1"/>
    </source>
</evidence>
<evidence type="ECO:0000313" key="3">
    <source>
        <dbReference type="EMBL" id="CDX57163.1"/>
    </source>
</evidence>
<dbReference type="Proteomes" id="UP000046373">
    <property type="component" value="Unassembled WGS sequence"/>
</dbReference>
<evidence type="ECO:0000313" key="5">
    <source>
        <dbReference type="Proteomes" id="UP000046122"/>
    </source>
</evidence>
<evidence type="ECO:0000313" key="4">
    <source>
        <dbReference type="Proteomes" id="UP000045285"/>
    </source>
</evidence>
<protein>
    <submittedName>
        <fullName evidence="2">Uncharacterized protein</fullName>
    </submittedName>
</protein>